<accession>A0A9P9EI12</accession>
<evidence type="ECO:0000313" key="3">
    <source>
        <dbReference type="Proteomes" id="UP000738349"/>
    </source>
</evidence>
<proteinExistence type="predicted"/>
<reference evidence="2" key="1">
    <citation type="journal article" date="2021" name="Nat. Commun.">
        <title>Genetic determinants of endophytism in the Arabidopsis root mycobiome.</title>
        <authorList>
            <person name="Mesny F."/>
            <person name="Miyauchi S."/>
            <person name="Thiergart T."/>
            <person name="Pickel B."/>
            <person name="Atanasova L."/>
            <person name="Karlsson M."/>
            <person name="Huettel B."/>
            <person name="Barry K.W."/>
            <person name="Haridas S."/>
            <person name="Chen C."/>
            <person name="Bauer D."/>
            <person name="Andreopoulos W."/>
            <person name="Pangilinan J."/>
            <person name="LaButti K."/>
            <person name="Riley R."/>
            <person name="Lipzen A."/>
            <person name="Clum A."/>
            <person name="Drula E."/>
            <person name="Henrissat B."/>
            <person name="Kohler A."/>
            <person name="Grigoriev I.V."/>
            <person name="Martin F.M."/>
            <person name="Hacquard S."/>
        </authorList>
    </citation>
    <scope>NUCLEOTIDE SEQUENCE</scope>
    <source>
        <strain evidence="2">MPI-CAGE-AT-0147</strain>
    </source>
</reference>
<name>A0A9P9EI12_9HYPO</name>
<dbReference type="Proteomes" id="UP000738349">
    <property type="component" value="Unassembled WGS sequence"/>
</dbReference>
<sequence>MLQSFSQGRYAKYWIVEVAKIPGRRTDAMMDGTPGDQCSDIGGRRNGDRDGDEANEGGGGADDGWDGMLVQYGRALKVEEDQRRRIAQRPGGVDHDDRWVDKAGWAKHFQELDLKRIYQLGLGPESKAVRKGMRDGPERGEQETLARLAESFGREMSRCV</sequence>
<feature type="region of interest" description="Disordered" evidence="1">
    <location>
        <begin position="26"/>
        <end position="66"/>
    </location>
</feature>
<evidence type="ECO:0000313" key="2">
    <source>
        <dbReference type="EMBL" id="KAH7137828.1"/>
    </source>
</evidence>
<gene>
    <name evidence="2" type="ORF">EDB81DRAFT_801064</name>
</gene>
<keyword evidence="3" id="KW-1185">Reference proteome</keyword>
<protein>
    <submittedName>
        <fullName evidence="2">Uncharacterized protein</fullName>
    </submittedName>
</protein>
<dbReference type="EMBL" id="JAGMUV010000012">
    <property type="protein sequence ID" value="KAH7137828.1"/>
    <property type="molecule type" value="Genomic_DNA"/>
</dbReference>
<organism evidence="2 3">
    <name type="scientific">Dactylonectria macrodidyma</name>
    <dbReference type="NCBI Taxonomy" id="307937"/>
    <lineage>
        <taxon>Eukaryota</taxon>
        <taxon>Fungi</taxon>
        <taxon>Dikarya</taxon>
        <taxon>Ascomycota</taxon>
        <taxon>Pezizomycotina</taxon>
        <taxon>Sordariomycetes</taxon>
        <taxon>Hypocreomycetidae</taxon>
        <taxon>Hypocreales</taxon>
        <taxon>Nectriaceae</taxon>
        <taxon>Dactylonectria</taxon>
    </lineage>
</organism>
<dbReference type="OrthoDB" id="10377809at2759"/>
<evidence type="ECO:0000256" key="1">
    <source>
        <dbReference type="SAM" id="MobiDB-lite"/>
    </source>
</evidence>
<dbReference type="AlphaFoldDB" id="A0A9P9EI12"/>
<comment type="caution">
    <text evidence="2">The sequence shown here is derived from an EMBL/GenBank/DDBJ whole genome shotgun (WGS) entry which is preliminary data.</text>
</comment>